<protein>
    <recommendedName>
        <fullName evidence="3">Grasp-with-spasm system SPASM domain peptide maturase</fullName>
    </recommendedName>
</protein>
<dbReference type="eggNOG" id="COG0641">
    <property type="taxonomic scope" value="Bacteria"/>
</dbReference>
<dbReference type="EMBL" id="JPRO01000014">
    <property type="protein sequence ID" value="KFF01898.1"/>
    <property type="molecule type" value="Genomic_DNA"/>
</dbReference>
<dbReference type="OrthoDB" id="1073749at2"/>
<keyword evidence="2" id="KW-1185">Reference proteome</keyword>
<accession>A0A085ZBT4</accession>
<comment type="caution">
    <text evidence="1">The sequence shown here is derived from an EMBL/GenBank/DDBJ whole genome shotgun (WGS) entry which is preliminary data.</text>
</comment>
<reference evidence="1 2" key="1">
    <citation type="submission" date="2014-07" db="EMBL/GenBank/DDBJ databases">
        <title>Genome of Chryseobacterium luteum DSM 18605.</title>
        <authorList>
            <person name="Stropko S.J."/>
            <person name="Pipes S.E."/>
            <person name="Newman J.D."/>
        </authorList>
    </citation>
    <scope>NUCLEOTIDE SEQUENCE [LARGE SCALE GENOMIC DNA]</scope>
    <source>
        <strain evidence="1 2">DSM 18605</strain>
    </source>
</reference>
<gene>
    <name evidence="1" type="ORF">IX38_15490</name>
</gene>
<organism evidence="1 2">
    <name type="scientific">Chryseobacterium luteum</name>
    <dbReference type="NCBI Taxonomy" id="421531"/>
    <lineage>
        <taxon>Bacteria</taxon>
        <taxon>Pseudomonadati</taxon>
        <taxon>Bacteroidota</taxon>
        <taxon>Flavobacteriia</taxon>
        <taxon>Flavobacteriales</taxon>
        <taxon>Weeksellaceae</taxon>
        <taxon>Chryseobacterium group</taxon>
        <taxon>Chryseobacterium</taxon>
    </lineage>
</organism>
<evidence type="ECO:0008006" key="3">
    <source>
        <dbReference type="Google" id="ProtNLM"/>
    </source>
</evidence>
<dbReference type="AlphaFoldDB" id="A0A085ZBT4"/>
<dbReference type="STRING" id="421531.IX38_15490"/>
<name>A0A085ZBT4_9FLAO</name>
<evidence type="ECO:0000313" key="2">
    <source>
        <dbReference type="Proteomes" id="UP000028703"/>
    </source>
</evidence>
<proteinExistence type="predicted"/>
<sequence length="332" mass="38781">MELTYLRNNNDKYIHVFSCCIPVRGHERGAIYDLQREEIELVPNTMIDFLEHIKNRKVSSVLEEFESDTMAKKYLDFLEKNEFVFYSNTVSFPELSARSINEDTSVIQFMTIMLSEFIDDNLDAVIKNINELGVKRLHVHMSSQDCMKEIHKFLNLLEYSRVTNMSFSIPYQKIDKKLYNNNRLKTLYLFNSPKEKVETNNEVTSVFIMVNDARMFIPKFNINTVDVNSTAYNIAVNYNLSLYKTVFVDEHGEIKFNVSDKTGYGNITDSIEEIKTRTFPELSTLWNIKKTDIAPCNICEFRFCCTVTHIPFKKDDGYAVNCNYNPYNAELN</sequence>
<dbReference type="Proteomes" id="UP000028703">
    <property type="component" value="Unassembled WGS sequence"/>
</dbReference>
<dbReference type="RefSeq" id="WP_034706232.1">
    <property type="nucleotide sequence ID" value="NZ_JPRO01000014.1"/>
</dbReference>
<evidence type="ECO:0000313" key="1">
    <source>
        <dbReference type="EMBL" id="KFF01898.1"/>
    </source>
</evidence>